<reference evidence="3" key="1">
    <citation type="submission" date="2017-03" db="EMBL/GenBank/DDBJ databases">
        <title>Phytopthora megakarya and P. palmivora, two closely related causual agents of cacao black pod achieved similar genome size and gene model numbers by different mechanisms.</title>
        <authorList>
            <person name="Ali S."/>
            <person name="Shao J."/>
            <person name="Larry D.J."/>
            <person name="Kronmiller B."/>
            <person name="Shen D."/>
            <person name="Strem M.D."/>
            <person name="Melnick R.L."/>
            <person name="Guiltinan M.J."/>
            <person name="Tyler B.M."/>
            <person name="Meinhardt L.W."/>
            <person name="Bailey B.A."/>
        </authorList>
    </citation>
    <scope>NUCLEOTIDE SEQUENCE [LARGE SCALE GENOMIC DNA]</scope>
    <source>
        <strain evidence="3">zdho120</strain>
    </source>
</reference>
<dbReference type="STRING" id="4795.A0A225X0G1"/>
<organism evidence="2 3">
    <name type="scientific">Phytophthora megakarya</name>
    <dbReference type="NCBI Taxonomy" id="4795"/>
    <lineage>
        <taxon>Eukaryota</taxon>
        <taxon>Sar</taxon>
        <taxon>Stramenopiles</taxon>
        <taxon>Oomycota</taxon>
        <taxon>Peronosporomycetes</taxon>
        <taxon>Peronosporales</taxon>
        <taxon>Peronosporaceae</taxon>
        <taxon>Phytophthora</taxon>
    </lineage>
</organism>
<keyword evidence="3" id="KW-1185">Reference proteome</keyword>
<dbReference type="SUPFAM" id="SSF53098">
    <property type="entry name" value="Ribonuclease H-like"/>
    <property type="match status" value="1"/>
</dbReference>
<accession>A0A225X0G1</accession>
<dbReference type="EMBL" id="NBNE01000053">
    <property type="protein sequence ID" value="OWZ23614.1"/>
    <property type="molecule type" value="Genomic_DNA"/>
</dbReference>
<dbReference type="OrthoDB" id="121042at2759"/>
<dbReference type="InterPro" id="IPR012337">
    <property type="entry name" value="RNaseH-like_sf"/>
</dbReference>
<evidence type="ECO:0000313" key="2">
    <source>
        <dbReference type="EMBL" id="OWZ23614.1"/>
    </source>
</evidence>
<name>A0A225X0G1_9STRA</name>
<dbReference type="Proteomes" id="UP000198211">
    <property type="component" value="Unassembled WGS sequence"/>
</dbReference>
<dbReference type="Pfam" id="PF05699">
    <property type="entry name" value="Dimer_Tnp_hAT"/>
    <property type="match status" value="1"/>
</dbReference>
<dbReference type="GO" id="GO:0046983">
    <property type="term" value="F:protein dimerization activity"/>
    <property type="evidence" value="ECO:0007669"/>
    <property type="project" value="InterPro"/>
</dbReference>
<evidence type="ECO:0000313" key="3">
    <source>
        <dbReference type="Proteomes" id="UP000198211"/>
    </source>
</evidence>
<sequence length="141" mass="16616">MREWIDVEPEWLDVAQRQNPAKKKEDLSLDMTTEKNDGMHWSLLGLYKHIDVLQWFRDEGQHKFPSIALLARIHLGKISSSVFQERAFSASGIVMGPLRTRTDNRRSEKQLLLRHNREEIVRMKRDAHKAREVREASKLTE</sequence>
<protein>
    <recommendedName>
        <fullName evidence="1">HAT C-terminal dimerisation domain-containing protein</fullName>
    </recommendedName>
</protein>
<comment type="caution">
    <text evidence="2">The sequence shown here is derived from an EMBL/GenBank/DDBJ whole genome shotgun (WGS) entry which is preliminary data.</text>
</comment>
<gene>
    <name evidence="2" type="ORF">PHMEG_0001466</name>
</gene>
<dbReference type="InterPro" id="IPR008906">
    <property type="entry name" value="HATC_C_dom"/>
</dbReference>
<feature type="domain" description="HAT C-terminal dimerisation" evidence="1">
    <location>
        <begin position="39"/>
        <end position="115"/>
    </location>
</feature>
<proteinExistence type="predicted"/>
<evidence type="ECO:0000259" key="1">
    <source>
        <dbReference type="Pfam" id="PF05699"/>
    </source>
</evidence>
<dbReference type="AlphaFoldDB" id="A0A225X0G1"/>